<dbReference type="InterPro" id="IPR035009">
    <property type="entry name" value="SR140_RRM"/>
</dbReference>
<evidence type="ECO:0000259" key="6">
    <source>
        <dbReference type="PROSITE" id="PS51391"/>
    </source>
</evidence>
<feature type="domain" description="CID" evidence="6">
    <location>
        <begin position="458"/>
        <end position="603"/>
    </location>
</feature>
<dbReference type="Proteomes" id="UP000079169">
    <property type="component" value="Unplaced"/>
</dbReference>
<organism evidence="7 8">
    <name type="scientific">Diaphorina citri</name>
    <name type="common">Asian citrus psyllid</name>
    <dbReference type="NCBI Taxonomy" id="121845"/>
    <lineage>
        <taxon>Eukaryota</taxon>
        <taxon>Metazoa</taxon>
        <taxon>Ecdysozoa</taxon>
        <taxon>Arthropoda</taxon>
        <taxon>Hexapoda</taxon>
        <taxon>Insecta</taxon>
        <taxon>Pterygota</taxon>
        <taxon>Neoptera</taxon>
        <taxon>Paraneoptera</taxon>
        <taxon>Hemiptera</taxon>
        <taxon>Sternorrhyncha</taxon>
        <taxon>Psylloidea</taxon>
        <taxon>Psyllidae</taxon>
        <taxon>Diaphorininae</taxon>
        <taxon>Diaphorina</taxon>
    </lineage>
</organism>
<dbReference type="STRING" id="121845.A0A1S4ERR3"/>
<dbReference type="SUPFAM" id="SSF48464">
    <property type="entry name" value="ENTH/VHS domain"/>
    <property type="match status" value="1"/>
</dbReference>
<feature type="region of interest" description="Disordered" evidence="3">
    <location>
        <begin position="606"/>
        <end position="631"/>
    </location>
</feature>
<dbReference type="OMA" id="LNAYYMQ"/>
<feature type="region of interest" description="Disordered" evidence="3">
    <location>
        <begin position="860"/>
        <end position="880"/>
    </location>
</feature>
<feature type="domain" description="RRM" evidence="4">
    <location>
        <begin position="196"/>
        <end position="277"/>
    </location>
</feature>
<feature type="domain" description="SURP motif" evidence="5">
    <location>
        <begin position="356"/>
        <end position="399"/>
    </location>
</feature>
<gene>
    <name evidence="8" type="primary">LOC103523847</name>
</gene>
<dbReference type="AlphaFoldDB" id="A0A1S4ERR3"/>
<dbReference type="CDD" id="cd12223">
    <property type="entry name" value="RRM_SR140"/>
    <property type="match status" value="1"/>
</dbReference>
<evidence type="ECO:0000256" key="3">
    <source>
        <dbReference type="SAM" id="MobiDB-lite"/>
    </source>
</evidence>
<evidence type="ECO:0000259" key="5">
    <source>
        <dbReference type="PROSITE" id="PS50128"/>
    </source>
</evidence>
<dbReference type="SUPFAM" id="SSF54928">
    <property type="entry name" value="RNA-binding domain, RBD"/>
    <property type="match status" value="1"/>
</dbReference>
<sequence>MDRATMKKQIAEQKLKAFSIGSMGAKRTLSKKEQEEQKKKEQEAAAAQAFEEFVATFQENPAAKTNKVWVKAGTYDAGRRREDTSEKGKLYKPQSRLQEDKDSSASKAEEYARLLGDKKTESQRLKKNNKIDIKKKSNLEMFKEELKMIQEEREERHKYKGVLKGVYSEEAEPPSAIAIYQEETKGSFDSGDPCTTNLYLGNLNPKITEQQLMEIFGRYGPLASIKIMWPRSDEEKARGRNCGFVAFMNRKDGERALKYLNGKDVQSYEMKLGWGKSVPIPSYPIYIPPKMLELTVPPPPSGLPFNAQPASKDKHRIPKLRPGEPLTREDLDRLDQILNQAYVKVVVPTDRTLLMLIHRMVEFVVREGPMFEAMIMNKEISNPLYRFLFENQSPAHIYYRWKMYSILQGDQPKEWRTNEFRMFDGGSVWRPPPMNLFTQGMPDELVEEEVESKTKGSLSNSQRHRLEDFLRNLTPERVKVAEAMVFCMEHSDAAEEICECIMESLSNESTALHKKIGRLYLVSDILHNCGIKISNASFYRRGFESRLFQIFTEMHITYVNLESRLKAEGLRTRVMQVFRAWEDWAVYPKDYLIKLQNVFLGLSDADANNGNEEDEDLDGAPLSDVDGEDLDGVPLDGAALMKSLQRLPHSSSAPDEDDIDGVPLDGEDLDGVPMDKDLDGVPMDKVKPARAATFIPSKWETVEENEDSAVTSSKWDDVEQSESKDDSNSKGTGLTSSRRGDLSSERIQGDSGEDDSVSLDDRTLLMLIHRMVEFVVREGPMFEAMIMNKEISNPLYRFLFENQSPAHIYYRWKMYSILQGDQPKEWRTNEFRMFDGEDTSEKGINLSLFSGLYWDANNGNEEDEDLDGAPLSDVDGEDLDGVPLDGAALMKSLQRLPHSSSAPDEDDIDGVPYRQIIWSIKLLIQQVQHYRKKLLRKAAREEKKEANKSERSDRKKSPSPVSPDYRERDRDAQLRNKKRGRSRSNSRSPVRKSRRSRSASFSPPSSRKHRSPVHSSRSKDRKHVRTPSPPPPPRHKRKHLSPSPPRHSSSSKYSKSPPSSRSLKHSRHLSPSPPPARKHKHKHKY</sequence>
<dbReference type="InterPro" id="IPR008942">
    <property type="entry name" value="ENTH_VHS"/>
</dbReference>
<dbReference type="Gene3D" id="1.25.40.90">
    <property type="match status" value="1"/>
</dbReference>
<protein>
    <submittedName>
        <fullName evidence="8">U2 snRNP-associated SURP motif-containing protein</fullName>
    </submittedName>
</protein>
<feature type="compositionally biased region" description="Basic and acidic residues" evidence="3">
    <location>
        <begin position="714"/>
        <end position="728"/>
    </location>
</feature>
<feature type="region of interest" description="Disordered" evidence="3">
    <location>
        <begin position="941"/>
        <end position="1085"/>
    </location>
</feature>
<feature type="compositionally biased region" description="Basic and acidic residues" evidence="3">
    <location>
        <begin position="964"/>
        <end position="974"/>
    </location>
</feature>
<dbReference type="GO" id="GO:0005634">
    <property type="term" value="C:nucleus"/>
    <property type="evidence" value="ECO:0007669"/>
    <property type="project" value="TreeGrafter"/>
</dbReference>
<dbReference type="InterPro" id="IPR035967">
    <property type="entry name" value="SWAP/Surp_sf"/>
</dbReference>
<dbReference type="Pfam" id="PF00076">
    <property type="entry name" value="RRM_1"/>
    <property type="match status" value="1"/>
</dbReference>
<dbReference type="Gene3D" id="1.10.10.790">
    <property type="entry name" value="Surp module"/>
    <property type="match status" value="2"/>
</dbReference>
<feature type="compositionally biased region" description="Basic and acidic residues" evidence="3">
    <location>
        <begin position="30"/>
        <end position="43"/>
    </location>
</feature>
<dbReference type="PROSITE" id="PS50102">
    <property type="entry name" value="RRM"/>
    <property type="match status" value="1"/>
</dbReference>
<feature type="compositionally biased region" description="Basic and acidic residues" evidence="3">
    <location>
        <begin position="738"/>
        <end position="748"/>
    </location>
</feature>
<feature type="region of interest" description="Disordered" evidence="3">
    <location>
        <begin position="646"/>
        <end position="683"/>
    </location>
</feature>
<dbReference type="SUPFAM" id="SSF109905">
    <property type="entry name" value="Surp module (SWAP domain)"/>
    <property type="match status" value="2"/>
</dbReference>
<dbReference type="InterPro" id="IPR000061">
    <property type="entry name" value="Surp"/>
</dbReference>
<dbReference type="Gene3D" id="3.30.70.330">
    <property type="match status" value="1"/>
</dbReference>
<dbReference type="Pfam" id="PF04818">
    <property type="entry name" value="CID"/>
    <property type="match status" value="1"/>
</dbReference>
<dbReference type="SMART" id="SM00360">
    <property type="entry name" value="RRM"/>
    <property type="match status" value="1"/>
</dbReference>
<dbReference type="FunFam" id="3.30.70.330:FF:000177">
    <property type="entry name" value="U2 snRNP-associated SURP motif-containing protein-like isoform X2"/>
    <property type="match status" value="1"/>
</dbReference>
<feature type="compositionally biased region" description="Acidic residues" evidence="3">
    <location>
        <begin position="654"/>
        <end position="670"/>
    </location>
</feature>
<feature type="compositionally biased region" description="Basic and acidic residues" evidence="3">
    <location>
        <begin position="673"/>
        <end position="683"/>
    </location>
</feature>
<reference evidence="8" key="1">
    <citation type="submission" date="2025-08" db="UniProtKB">
        <authorList>
            <consortium name="RefSeq"/>
        </authorList>
    </citation>
    <scope>IDENTIFICATION</scope>
</reference>
<dbReference type="GO" id="GO:0003723">
    <property type="term" value="F:RNA binding"/>
    <property type="evidence" value="ECO:0007669"/>
    <property type="project" value="UniProtKB-UniRule"/>
</dbReference>
<feature type="region of interest" description="Disordered" evidence="3">
    <location>
        <begin position="702"/>
        <end position="756"/>
    </location>
</feature>
<keyword evidence="1 2" id="KW-0694">RNA-binding</keyword>
<feature type="compositionally biased region" description="Low complexity" evidence="3">
    <location>
        <begin position="1046"/>
        <end position="1061"/>
    </location>
</feature>
<evidence type="ECO:0000259" key="4">
    <source>
        <dbReference type="PROSITE" id="PS50102"/>
    </source>
</evidence>
<feature type="compositionally biased region" description="Basic and acidic residues" evidence="3">
    <location>
        <begin position="97"/>
        <end position="122"/>
    </location>
</feature>
<dbReference type="KEGG" id="dci:103523847"/>
<evidence type="ECO:0000313" key="8">
    <source>
        <dbReference type="RefSeq" id="XP_017304880.1"/>
    </source>
</evidence>
<dbReference type="InterPro" id="IPR000504">
    <property type="entry name" value="RRM_dom"/>
</dbReference>
<dbReference type="PROSITE" id="PS51391">
    <property type="entry name" value="CID"/>
    <property type="match status" value="1"/>
</dbReference>
<dbReference type="PaxDb" id="121845-A0A1S4ERR3"/>
<dbReference type="InterPro" id="IPR006569">
    <property type="entry name" value="CID_dom"/>
</dbReference>
<name>A0A1S4ERR3_DIACI</name>
<feature type="region of interest" description="Disordered" evidence="3">
    <location>
        <begin position="74"/>
        <end position="122"/>
    </location>
</feature>
<dbReference type="PANTHER" id="PTHR23140:SF0">
    <property type="entry name" value="U2 SNRNP-ASSOCIATED SURP MOTIF-CONTAINING PROTEIN"/>
    <property type="match status" value="1"/>
</dbReference>
<dbReference type="GeneID" id="103523847"/>
<proteinExistence type="predicted"/>
<accession>A0A1S4ERR3</accession>
<dbReference type="PROSITE" id="PS50128">
    <property type="entry name" value="SURP"/>
    <property type="match status" value="2"/>
</dbReference>
<dbReference type="PANTHER" id="PTHR23140">
    <property type="entry name" value="RNA PROCESSING PROTEIN LD23810P"/>
    <property type="match status" value="1"/>
</dbReference>
<dbReference type="InterPro" id="IPR035979">
    <property type="entry name" value="RBD_domain_sf"/>
</dbReference>
<dbReference type="GO" id="GO:0006396">
    <property type="term" value="P:RNA processing"/>
    <property type="evidence" value="ECO:0007669"/>
    <property type="project" value="InterPro"/>
</dbReference>
<keyword evidence="7" id="KW-1185">Reference proteome</keyword>
<dbReference type="SMART" id="SM00648">
    <property type="entry name" value="SWAP"/>
    <property type="match status" value="2"/>
</dbReference>
<feature type="region of interest" description="Disordered" evidence="3">
    <location>
        <begin position="306"/>
        <end position="325"/>
    </location>
</feature>
<dbReference type="SMART" id="SM00582">
    <property type="entry name" value="RPR"/>
    <property type="match status" value="1"/>
</dbReference>
<feature type="compositionally biased region" description="Basic and acidic residues" evidence="3">
    <location>
        <begin position="77"/>
        <end position="89"/>
    </location>
</feature>
<feature type="compositionally biased region" description="Basic residues" evidence="3">
    <location>
        <begin position="1076"/>
        <end position="1085"/>
    </location>
</feature>
<feature type="compositionally biased region" description="Basic residues" evidence="3">
    <location>
        <begin position="975"/>
        <end position="997"/>
    </location>
</feature>
<evidence type="ECO:0000256" key="2">
    <source>
        <dbReference type="PROSITE-ProRule" id="PRU00176"/>
    </source>
</evidence>
<dbReference type="InterPro" id="IPR051485">
    <property type="entry name" value="SR-CTD_assoc_factor"/>
</dbReference>
<evidence type="ECO:0000256" key="1">
    <source>
        <dbReference type="ARBA" id="ARBA00022884"/>
    </source>
</evidence>
<feature type="region of interest" description="Disordered" evidence="3">
    <location>
        <begin position="21"/>
        <end position="44"/>
    </location>
</feature>
<dbReference type="InterPro" id="IPR012677">
    <property type="entry name" value="Nucleotide-bd_a/b_plait_sf"/>
</dbReference>
<dbReference type="Pfam" id="PF01805">
    <property type="entry name" value="Surp"/>
    <property type="match status" value="2"/>
</dbReference>
<feature type="compositionally biased region" description="Basic and acidic residues" evidence="3">
    <location>
        <begin position="941"/>
        <end position="956"/>
    </location>
</feature>
<evidence type="ECO:0000313" key="7">
    <source>
        <dbReference type="Proteomes" id="UP000079169"/>
    </source>
</evidence>
<feature type="domain" description="SURP motif" evidence="5">
    <location>
        <begin position="767"/>
        <end position="810"/>
    </location>
</feature>
<dbReference type="RefSeq" id="XP_017304880.1">
    <property type="nucleotide sequence ID" value="XM_017449391.2"/>
</dbReference>